<dbReference type="Pfam" id="PF14332">
    <property type="entry name" value="DUF4388"/>
    <property type="match status" value="1"/>
</dbReference>
<reference evidence="3 4" key="1">
    <citation type="submission" date="2023-12" db="EMBL/GenBank/DDBJ databases">
        <title>the genome sequence of Hyalangium sp. s54d21.</title>
        <authorList>
            <person name="Zhang X."/>
        </authorList>
    </citation>
    <scope>NUCLEOTIDE SEQUENCE [LARGE SCALE GENOMIC DNA]</scope>
    <source>
        <strain evidence="4">s54d21</strain>
    </source>
</reference>
<dbReference type="SUPFAM" id="SSF160246">
    <property type="entry name" value="EspE N-terminal domain-like"/>
    <property type="match status" value="1"/>
</dbReference>
<keyword evidence="1" id="KW-0802">TPR repeat</keyword>
<dbReference type="InterPro" id="IPR037257">
    <property type="entry name" value="T2SS_E_N_sf"/>
</dbReference>
<dbReference type="Gene3D" id="1.25.40.10">
    <property type="entry name" value="Tetratricopeptide repeat domain"/>
    <property type="match status" value="1"/>
</dbReference>
<proteinExistence type="predicted"/>
<protein>
    <submittedName>
        <fullName evidence="3">DUF4388 domain-containing protein</fullName>
    </submittedName>
</protein>
<feature type="repeat" description="TPR" evidence="1">
    <location>
        <begin position="463"/>
        <end position="496"/>
    </location>
</feature>
<evidence type="ECO:0000313" key="3">
    <source>
        <dbReference type="EMBL" id="MDY7226800.1"/>
    </source>
</evidence>
<dbReference type="SUPFAM" id="SSF46565">
    <property type="entry name" value="Chaperone J-domain"/>
    <property type="match status" value="1"/>
</dbReference>
<dbReference type="InterPro" id="IPR036869">
    <property type="entry name" value="J_dom_sf"/>
</dbReference>
<organism evidence="3 4">
    <name type="scientific">Hyalangium rubrum</name>
    <dbReference type="NCBI Taxonomy" id="3103134"/>
    <lineage>
        <taxon>Bacteria</taxon>
        <taxon>Pseudomonadati</taxon>
        <taxon>Myxococcota</taxon>
        <taxon>Myxococcia</taxon>
        <taxon>Myxococcales</taxon>
        <taxon>Cystobacterineae</taxon>
        <taxon>Archangiaceae</taxon>
        <taxon>Hyalangium</taxon>
    </lineage>
</organism>
<evidence type="ECO:0000256" key="1">
    <source>
        <dbReference type="PROSITE-ProRule" id="PRU00339"/>
    </source>
</evidence>
<dbReference type="SMART" id="SM00028">
    <property type="entry name" value="TPR"/>
    <property type="match status" value="2"/>
</dbReference>
<sequence length="512" mass="57545">MFPAPSHVLRQREGTLAEIPLPLLLHALDVEERTCTLELRARQREKRITFEEGAPVACVSNLLHETLGKFLVEKGKLDEADYQKALSESVQTGQEIGALLVQKGLISPFDLYKQLQANLGLSLLDCFRWTEARYRLIADVEPPATSVRTNSAQLILTGVASVMPFDAVTTHFNFGEERRFAQVPGVEGPKLSAKDARLLQALRLRPTFTELRERTGFDTETALRRLYALCIVGIADFADAVEARPVPAPAQAPVPVVVVEPEPVAPAAPSGTPFSDEDEGVRNALMSAFMSHRAQDPFALLGVPEDVQPLALRKAFLAMADKFNPLRFNTADLKEKAEVLLAAYARAFGVLLEPDLAALWRKRRAAAREKERGATGRPTTEEQFRIKTELLDGRTQFDQGKKRLEGRNFAGAFEYFEYACDIEPRPMHLAYRAWARYLMKPEAHGKLALQELSEVLRQDPNLEEGWFFFGEVSRGESQWAQAEDAYRRAFKLNPKNRRYVDLIQETIKNAKR</sequence>
<accession>A0ABU5H067</accession>
<evidence type="ECO:0000259" key="2">
    <source>
        <dbReference type="Pfam" id="PF14332"/>
    </source>
</evidence>
<dbReference type="RefSeq" id="WP_321545524.1">
    <property type="nucleotide sequence ID" value="NZ_JAXIVS010000003.1"/>
</dbReference>
<comment type="caution">
    <text evidence="3">The sequence shown here is derived from an EMBL/GenBank/DDBJ whole genome shotgun (WGS) entry which is preliminary data.</text>
</comment>
<dbReference type="InterPro" id="IPR019734">
    <property type="entry name" value="TPR_rpt"/>
</dbReference>
<keyword evidence="4" id="KW-1185">Reference proteome</keyword>
<dbReference type="InterPro" id="IPR025497">
    <property type="entry name" value="PatA-like_N"/>
</dbReference>
<dbReference type="EMBL" id="JAXIVS010000003">
    <property type="protein sequence ID" value="MDY7226800.1"/>
    <property type="molecule type" value="Genomic_DNA"/>
</dbReference>
<feature type="domain" description="PatA-like N-terminal" evidence="2">
    <location>
        <begin position="13"/>
        <end position="159"/>
    </location>
</feature>
<gene>
    <name evidence="3" type="ORF">SYV04_10390</name>
</gene>
<name>A0ABU5H067_9BACT</name>
<evidence type="ECO:0000313" key="4">
    <source>
        <dbReference type="Proteomes" id="UP001291309"/>
    </source>
</evidence>
<dbReference type="Proteomes" id="UP001291309">
    <property type="component" value="Unassembled WGS sequence"/>
</dbReference>
<dbReference type="InterPro" id="IPR011990">
    <property type="entry name" value="TPR-like_helical_dom_sf"/>
</dbReference>
<dbReference type="SUPFAM" id="SSF48452">
    <property type="entry name" value="TPR-like"/>
    <property type="match status" value="1"/>
</dbReference>
<dbReference type="PROSITE" id="PS50005">
    <property type="entry name" value="TPR"/>
    <property type="match status" value="1"/>
</dbReference>